<dbReference type="SMART" id="SM00184">
    <property type="entry name" value="RING"/>
    <property type="match status" value="1"/>
</dbReference>
<evidence type="ECO:0000256" key="5">
    <source>
        <dbReference type="ARBA" id="ARBA00023136"/>
    </source>
</evidence>
<reference evidence="9" key="1">
    <citation type="submission" date="2022-04" db="EMBL/GenBank/DDBJ databases">
        <title>Carnegiea gigantea Genome sequencing and assembly v2.</title>
        <authorList>
            <person name="Copetti D."/>
            <person name="Sanderson M.J."/>
            <person name="Burquez A."/>
            <person name="Wojciechowski M.F."/>
        </authorList>
    </citation>
    <scope>NUCLEOTIDE SEQUENCE</scope>
    <source>
        <strain evidence="9">SGP5-SGP5p</strain>
        <tissue evidence="9">Aerial part</tissue>
    </source>
</reference>
<dbReference type="AlphaFoldDB" id="A0A9Q1KQ31"/>
<keyword evidence="2" id="KW-0479">Metal-binding</keyword>
<dbReference type="Gene3D" id="3.30.40.10">
    <property type="entry name" value="Zinc/RING finger domain, C3HC4 (zinc finger)"/>
    <property type="match status" value="1"/>
</dbReference>
<gene>
    <name evidence="9" type="ORF">Cgig2_019765</name>
</gene>
<protein>
    <recommendedName>
        <fullName evidence="8">RING-type domain-containing protein</fullName>
    </recommendedName>
</protein>
<evidence type="ECO:0000313" key="10">
    <source>
        <dbReference type="Proteomes" id="UP001153076"/>
    </source>
</evidence>
<evidence type="ECO:0000259" key="8">
    <source>
        <dbReference type="PROSITE" id="PS50089"/>
    </source>
</evidence>
<evidence type="ECO:0000256" key="4">
    <source>
        <dbReference type="ARBA" id="ARBA00022833"/>
    </source>
</evidence>
<keyword evidence="10" id="KW-1185">Reference proteome</keyword>
<comment type="caution">
    <text evidence="9">The sequence shown here is derived from an EMBL/GenBank/DDBJ whole genome shotgun (WGS) entry which is preliminary data.</text>
</comment>
<keyword evidence="7" id="KW-1133">Transmembrane helix</keyword>
<evidence type="ECO:0000256" key="7">
    <source>
        <dbReference type="SAM" id="Phobius"/>
    </source>
</evidence>
<accession>A0A9Q1KQ31</accession>
<dbReference type="GO" id="GO:0008270">
    <property type="term" value="F:zinc ion binding"/>
    <property type="evidence" value="ECO:0007669"/>
    <property type="project" value="UniProtKB-KW"/>
</dbReference>
<evidence type="ECO:0000256" key="1">
    <source>
        <dbReference type="ARBA" id="ARBA00004370"/>
    </source>
</evidence>
<dbReference type="SUPFAM" id="SSF57850">
    <property type="entry name" value="RING/U-box"/>
    <property type="match status" value="1"/>
</dbReference>
<feature type="domain" description="RING-type" evidence="8">
    <location>
        <begin position="181"/>
        <end position="223"/>
    </location>
</feature>
<evidence type="ECO:0000256" key="2">
    <source>
        <dbReference type="ARBA" id="ARBA00022723"/>
    </source>
</evidence>
<feature type="transmembrane region" description="Helical" evidence="7">
    <location>
        <begin position="35"/>
        <end position="55"/>
    </location>
</feature>
<organism evidence="9 10">
    <name type="scientific">Carnegiea gigantea</name>
    <dbReference type="NCBI Taxonomy" id="171969"/>
    <lineage>
        <taxon>Eukaryota</taxon>
        <taxon>Viridiplantae</taxon>
        <taxon>Streptophyta</taxon>
        <taxon>Embryophyta</taxon>
        <taxon>Tracheophyta</taxon>
        <taxon>Spermatophyta</taxon>
        <taxon>Magnoliopsida</taxon>
        <taxon>eudicotyledons</taxon>
        <taxon>Gunneridae</taxon>
        <taxon>Pentapetalae</taxon>
        <taxon>Caryophyllales</taxon>
        <taxon>Cactineae</taxon>
        <taxon>Cactaceae</taxon>
        <taxon>Cactoideae</taxon>
        <taxon>Echinocereeae</taxon>
        <taxon>Carnegiea</taxon>
    </lineage>
</organism>
<name>A0A9Q1KQ31_9CARY</name>
<keyword evidence="3 6" id="KW-0863">Zinc-finger</keyword>
<dbReference type="OrthoDB" id="8062037at2759"/>
<evidence type="ECO:0000313" key="9">
    <source>
        <dbReference type="EMBL" id="KAJ8446612.1"/>
    </source>
</evidence>
<dbReference type="PANTHER" id="PTHR46151:SF12">
    <property type="entry name" value="RING_U-BOX SUPERFAMILY PROTEIN"/>
    <property type="match status" value="1"/>
</dbReference>
<dbReference type="InterPro" id="IPR001841">
    <property type="entry name" value="Znf_RING"/>
</dbReference>
<evidence type="ECO:0000256" key="3">
    <source>
        <dbReference type="ARBA" id="ARBA00022771"/>
    </source>
</evidence>
<dbReference type="PROSITE" id="PS50089">
    <property type="entry name" value="ZF_RING_2"/>
    <property type="match status" value="1"/>
</dbReference>
<feature type="transmembrane region" description="Helical" evidence="7">
    <location>
        <begin position="67"/>
        <end position="86"/>
    </location>
</feature>
<dbReference type="Pfam" id="PF13639">
    <property type="entry name" value="zf-RING_2"/>
    <property type="match status" value="1"/>
</dbReference>
<keyword evidence="7" id="KW-0812">Transmembrane</keyword>
<dbReference type="EMBL" id="JAKOGI010000052">
    <property type="protein sequence ID" value="KAJ8446612.1"/>
    <property type="molecule type" value="Genomic_DNA"/>
</dbReference>
<keyword evidence="5 7" id="KW-0472">Membrane</keyword>
<comment type="subcellular location">
    <subcellularLocation>
        <location evidence="1">Membrane</location>
    </subcellularLocation>
</comment>
<evidence type="ECO:0000256" key="6">
    <source>
        <dbReference type="PROSITE-ProRule" id="PRU00175"/>
    </source>
</evidence>
<dbReference type="PANTHER" id="PTHR46151">
    <property type="entry name" value="NEP1-INTERACTING PROTEIN-LIKE 2"/>
    <property type="match status" value="1"/>
</dbReference>
<sequence length="232" mass="25496">MTNFLCRNIFHVWDYCMQMCHSSGSKWAVKILETLALTIGTFIFACGGVIIGGIAGAMKGQTTETGFCRGAGIGVISGTIVALELLDSLINGCFLSKMALFGSIFNGKAFREWVSPAVLKAYQWQTSTDEGNDNGVSRSDIYNIDEVGGMPPELIKKLPTFNFHHDAYIGALPSALGGPRCAICLQDLVMGERARMLGDCEHLFHQPCIDEWLPRNATCPICRKTVYFNWTH</sequence>
<dbReference type="InterPro" id="IPR013083">
    <property type="entry name" value="Znf_RING/FYVE/PHD"/>
</dbReference>
<keyword evidence="4" id="KW-0862">Zinc</keyword>
<dbReference type="Proteomes" id="UP001153076">
    <property type="component" value="Unassembled WGS sequence"/>
</dbReference>
<proteinExistence type="predicted"/>
<dbReference type="GO" id="GO:0016020">
    <property type="term" value="C:membrane"/>
    <property type="evidence" value="ECO:0007669"/>
    <property type="project" value="UniProtKB-SubCell"/>
</dbReference>